<dbReference type="EMBL" id="CABIJS010000333">
    <property type="protein sequence ID" value="VUZ49477.1"/>
    <property type="molecule type" value="Genomic_DNA"/>
</dbReference>
<proteinExistence type="predicted"/>
<protein>
    <submittedName>
        <fullName evidence="1">Uncharacterized protein</fullName>
    </submittedName>
</protein>
<evidence type="ECO:0000313" key="2">
    <source>
        <dbReference type="Proteomes" id="UP000321570"/>
    </source>
</evidence>
<dbReference type="Proteomes" id="UP000321570">
    <property type="component" value="Unassembled WGS sequence"/>
</dbReference>
<accession>A0A564YQA9</accession>
<name>A0A564YQA9_HYMDI</name>
<organism evidence="1 2">
    <name type="scientific">Hymenolepis diminuta</name>
    <name type="common">Rat tapeworm</name>
    <dbReference type="NCBI Taxonomy" id="6216"/>
    <lineage>
        <taxon>Eukaryota</taxon>
        <taxon>Metazoa</taxon>
        <taxon>Spiralia</taxon>
        <taxon>Lophotrochozoa</taxon>
        <taxon>Platyhelminthes</taxon>
        <taxon>Cestoda</taxon>
        <taxon>Eucestoda</taxon>
        <taxon>Cyclophyllidea</taxon>
        <taxon>Hymenolepididae</taxon>
        <taxon>Hymenolepis</taxon>
    </lineage>
</organism>
<evidence type="ECO:0000313" key="1">
    <source>
        <dbReference type="EMBL" id="VUZ49477.1"/>
    </source>
</evidence>
<dbReference type="AlphaFoldDB" id="A0A564YQA9"/>
<reference evidence="1 2" key="1">
    <citation type="submission" date="2019-07" db="EMBL/GenBank/DDBJ databases">
        <authorList>
            <person name="Jastrzebski P J."/>
            <person name="Paukszto L."/>
            <person name="Jastrzebski P J."/>
        </authorList>
    </citation>
    <scope>NUCLEOTIDE SEQUENCE [LARGE SCALE GENOMIC DNA]</scope>
    <source>
        <strain evidence="1 2">WMS-il1</strain>
    </source>
</reference>
<gene>
    <name evidence="1" type="ORF">WMSIL1_LOCUS8906</name>
</gene>
<sequence length="64" mass="7524">MNWPSWGGENSIFNALMTHSHGIPEFVGRVHEMMNENLGKSIRDILLKIIKCLREQQYRRNVVK</sequence>
<keyword evidence="2" id="KW-1185">Reference proteome</keyword>